<dbReference type="EMBL" id="ML120352">
    <property type="protein sequence ID" value="RPB05611.1"/>
    <property type="molecule type" value="Genomic_DNA"/>
</dbReference>
<dbReference type="GO" id="GO:0003676">
    <property type="term" value="F:nucleic acid binding"/>
    <property type="evidence" value="ECO:0007669"/>
    <property type="project" value="InterPro"/>
</dbReference>
<dbReference type="AlphaFoldDB" id="A0A3N4KB11"/>
<evidence type="ECO:0000313" key="1">
    <source>
        <dbReference type="EMBL" id="RPB05611.1"/>
    </source>
</evidence>
<feature type="non-terminal residue" evidence="1">
    <location>
        <position position="1"/>
    </location>
</feature>
<dbReference type="OrthoDB" id="9996331at2759"/>
<protein>
    <submittedName>
        <fullName evidence="1">Uncharacterized protein</fullName>
    </submittedName>
</protein>
<keyword evidence="2" id="KW-1185">Reference proteome</keyword>
<reference evidence="1 2" key="1">
    <citation type="journal article" date="2018" name="Nat. Ecol. Evol.">
        <title>Pezizomycetes genomes reveal the molecular basis of ectomycorrhizal truffle lifestyle.</title>
        <authorList>
            <person name="Murat C."/>
            <person name="Payen T."/>
            <person name="Noel B."/>
            <person name="Kuo A."/>
            <person name="Morin E."/>
            <person name="Chen J."/>
            <person name="Kohler A."/>
            <person name="Krizsan K."/>
            <person name="Balestrini R."/>
            <person name="Da Silva C."/>
            <person name="Montanini B."/>
            <person name="Hainaut M."/>
            <person name="Levati E."/>
            <person name="Barry K.W."/>
            <person name="Belfiori B."/>
            <person name="Cichocki N."/>
            <person name="Clum A."/>
            <person name="Dockter R.B."/>
            <person name="Fauchery L."/>
            <person name="Guy J."/>
            <person name="Iotti M."/>
            <person name="Le Tacon F."/>
            <person name="Lindquist E.A."/>
            <person name="Lipzen A."/>
            <person name="Malagnac F."/>
            <person name="Mello A."/>
            <person name="Molinier V."/>
            <person name="Miyauchi S."/>
            <person name="Poulain J."/>
            <person name="Riccioni C."/>
            <person name="Rubini A."/>
            <person name="Sitrit Y."/>
            <person name="Splivallo R."/>
            <person name="Traeger S."/>
            <person name="Wang M."/>
            <person name="Zifcakova L."/>
            <person name="Wipf D."/>
            <person name="Zambonelli A."/>
            <person name="Paolocci F."/>
            <person name="Nowrousian M."/>
            <person name="Ottonello S."/>
            <person name="Baldrian P."/>
            <person name="Spatafora J.W."/>
            <person name="Henrissat B."/>
            <person name="Nagy L.G."/>
            <person name="Aury J.M."/>
            <person name="Wincker P."/>
            <person name="Grigoriev I.V."/>
            <person name="Bonfante P."/>
            <person name="Martin F.M."/>
        </authorList>
    </citation>
    <scope>NUCLEOTIDE SEQUENCE [LARGE SCALE GENOMIC DNA]</scope>
    <source>
        <strain evidence="1 2">120613-1</strain>
    </source>
</reference>
<sequence>IRHRITLRKPFPNSKATTIEAWGDEWRKLEVDTINSLIEKIPQKLQKCIRDNGGNHFQG</sequence>
<evidence type="ECO:0000313" key="2">
    <source>
        <dbReference type="Proteomes" id="UP000276215"/>
    </source>
</evidence>
<proteinExistence type="predicted"/>
<gene>
    <name evidence="1" type="ORF">L873DRAFT_1662387</name>
</gene>
<organism evidence="1 2">
    <name type="scientific">Choiromyces venosus 120613-1</name>
    <dbReference type="NCBI Taxonomy" id="1336337"/>
    <lineage>
        <taxon>Eukaryota</taxon>
        <taxon>Fungi</taxon>
        <taxon>Dikarya</taxon>
        <taxon>Ascomycota</taxon>
        <taxon>Pezizomycotina</taxon>
        <taxon>Pezizomycetes</taxon>
        <taxon>Pezizales</taxon>
        <taxon>Tuberaceae</taxon>
        <taxon>Choiromyces</taxon>
    </lineage>
</organism>
<name>A0A3N4KB11_9PEZI</name>
<dbReference type="InterPro" id="IPR036397">
    <property type="entry name" value="RNaseH_sf"/>
</dbReference>
<dbReference type="Gene3D" id="3.30.420.10">
    <property type="entry name" value="Ribonuclease H-like superfamily/Ribonuclease H"/>
    <property type="match status" value="1"/>
</dbReference>
<accession>A0A3N4KB11</accession>
<dbReference type="Proteomes" id="UP000276215">
    <property type="component" value="Unassembled WGS sequence"/>
</dbReference>